<dbReference type="PROSITE" id="PS51900">
    <property type="entry name" value="CB"/>
    <property type="match status" value="1"/>
</dbReference>
<dbReference type="PROSITE" id="PS51898">
    <property type="entry name" value="TYR_RECOMBINASE"/>
    <property type="match status" value="1"/>
</dbReference>
<keyword evidence="3" id="KW-0233">DNA recombination</keyword>
<dbReference type="Gene3D" id="1.10.150.130">
    <property type="match status" value="1"/>
</dbReference>
<dbReference type="InterPro" id="IPR058717">
    <property type="entry name" value="Phage_L5_Integrase_N"/>
</dbReference>
<reference evidence="7 8" key="1">
    <citation type="submission" date="2020-07" db="EMBL/GenBank/DDBJ databases">
        <title>Sequencing the genomes of 1000 actinobacteria strains.</title>
        <authorList>
            <person name="Klenk H.-P."/>
        </authorList>
    </citation>
    <scope>NUCLEOTIDE SEQUENCE [LARGE SCALE GENOMIC DNA]</scope>
    <source>
        <strain evidence="7 8">DSM 29531</strain>
    </source>
</reference>
<dbReference type="GO" id="GO:0003677">
    <property type="term" value="F:DNA binding"/>
    <property type="evidence" value="ECO:0007669"/>
    <property type="project" value="UniProtKB-UniRule"/>
</dbReference>
<dbReference type="Pfam" id="PF00589">
    <property type="entry name" value="Phage_integrase"/>
    <property type="match status" value="1"/>
</dbReference>
<evidence type="ECO:0000256" key="2">
    <source>
        <dbReference type="ARBA" id="ARBA00023125"/>
    </source>
</evidence>
<keyword evidence="8" id="KW-1185">Reference proteome</keyword>
<dbReference type="AlphaFoldDB" id="A0A853DJI3"/>
<dbReference type="PANTHER" id="PTHR30349">
    <property type="entry name" value="PHAGE INTEGRASE-RELATED"/>
    <property type="match status" value="1"/>
</dbReference>
<dbReference type="CDD" id="cd01189">
    <property type="entry name" value="INT_ICEBs1_C_like"/>
    <property type="match status" value="1"/>
</dbReference>
<dbReference type="EMBL" id="JACCFW010000001">
    <property type="protein sequence ID" value="NYJ74921.1"/>
    <property type="molecule type" value="Genomic_DNA"/>
</dbReference>
<evidence type="ECO:0000256" key="1">
    <source>
        <dbReference type="ARBA" id="ARBA00008857"/>
    </source>
</evidence>
<dbReference type="PANTHER" id="PTHR30349:SF64">
    <property type="entry name" value="PROPHAGE INTEGRASE INTD-RELATED"/>
    <property type="match status" value="1"/>
</dbReference>
<evidence type="ECO:0000313" key="8">
    <source>
        <dbReference type="Proteomes" id="UP000571817"/>
    </source>
</evidence>
<dbReference type="SUPFAM" id="SSF56349">
    <property type="entry name" value="DNA breaking-rejoining enzymes"/>
    <property type="match status" value="1"/>
</dbReference>
<dbReference type="GO" id="GO:0006310">
    <property type="term" value="P:DNA recombination"/>
    <property type="evidence" value="ECO:0007669"/>
    <property type="project" value="UniProtKB-KW"/>
</dbReference>
<proteinExistence type="inferred from homology"/>
<dbReference type="InterPro" id="IPR013762">
    <property type="entry name" value="Integrase-like_cat_sf"/>
</dbReference>
<feature type="domain" description="Tyr recombinase" evidence="5">
    <location>
        <begin position="171"/>
        <end position="324"/>
    </location>
</feature>
<dbReference type="GO" id="GO:0015074">
    <property type="term" value="P:DNA integration"/>
    <property type="evidence" value="ECO:0007669"/>
    <property type="project" value="InterPro"/>
</dbReference>
<dbReference type="InterPro" id="IPR044068">
    <property type="entry name" value="CB"/>
</dbReference>
<evidence type="ECO:0000259" key="5">
    <source>
        <dbReference type="PROSITE" id="PS51898"/>
    </source>
</evidence>
<name>A0A853DJI3_9MICO</name>
<keyword evidence="2 4" id="KW-0238">DNA-binding</keyword>
<dbReference type="Pfam" id="PF26003">
    <property type="entry name" value="Integrase_N_phage"/>
    <property type="match status" value="1"/>
</dbReference>
<dbReference type="Proteomes" id="UP000571817">
    <property type="component" value="Unassembled WGS sequence"/>
</dbReference>
<dbReference type="InterPro" id="IPR050090">
    <property type="entry name" value="Tyrosine_recombinase_XerCD"/>
</dbReference>
<dbReference type="InterPro" id="IPR002104">
    <property type="entry name" value="Integrase_catalytic"/>
</dbReference>
<evidence type="ECO:0000313" key="7">
    <source>
        <dbReference type="EMBL" id="NYJ74921.1"/>
    </source>
</evidence>
<feature type="domain" description="Core-binding (CB)" evidence="6">
    <location>
        <begin position="75"/>
        <end position="152"/>
    </location>
</feature>
<sequence length="324" mass="36096">MMMTGRKRGFGQISKQRSGRLQARYTGPDLQLHTAPHTFALRLDAEAWLADERRSIVADTWTPPANRRLAQLGPVIFATYARAWLIERDLKPRTRAHYTSLLQVQLQPLANTPLTAITPPLVRHWYSTLDPTRPTLRSHAYGLLRTILNTAVQDEEIAANPCHIRGAGSARRVKQITPATLNELEAIALAMPEHYRPLVLLAAWTGLRFGEITELRRKDIDVPNGTLHVRRGVVRSAGRTIVGSPKSAAGVRDVAIPPHLLPMLDAHLMRMAPGRDRLVFPAADGKSHLAPSTLYRVFYPARQAAGRTDLRWHDLRHTGAVLAA</sequence>
<evidence type="ECO:0000259" key="6">
    <source>
        <dbReference type="PROSITE" id="PS51900"/>
    </source>
</evidence>
<dbReference type="InterPro" id="IPR011010">
    <property type="entry name" value="DNA_brk_join_enz"/>
</dbReference>
<comment type="similarity">
    <text evidence="1">Belongs to the 'phage' integrase family.</text>
</comment>
<protein>
    <submittedName>
        <fullName evidence="7">Integrase</fullName>
    </submittedName>
</protein>
<dbReference type="Gene3D" id="1.10.443.10">
    <property type="entry name" value="Intergrase catalytic core"/>
    <property type="match status" value="1"/>
</dbReference>
<accession>A0A853DJI3</accession>
<evidence type="ECO:0000256" key="4">
    <source>
        <dbReference type="PROSITE-ProRule" id="PRU01248"/>
    </source>
</evidence>
<comment type="caution">
    <text evidence="7">The sequence shown here is derived from an EMBL/GenBank/DDBJ whole genome shotgun (WGS) entry which is preliminary data.</text>
</comment>
<gene>
    <name evidence="7" type="ORF">HNR15_001884</name>
</gene>
<organism evidence="7 8">
    <name type="scientific">Allobranchiibius huperziae</name>
    <dbReference type="NCBI Taxonomy" id="1874116"/>
    <lineage>
        <taxon>Bacteria</taxon>
        <taxon>Bacillati</taxon>
        <taxon>Actinomycetota</taxon>
        <taxon>Actinomycetes</taxon>
        <taxon>Micrococcales</taxon>
        <taxon>Dermacoccaceae</taxon>
        <taxon>Allobranchiibius</taxon>
    </lineage>
</organism>
<dbReference type="InterPro" id="IPR010998">
    <property type="entry name" value="Integrase_recombinase_N"/>
</dbReference>
<evidence type="ECO:0000256" key="3">
    <source>
        <dbReference type="ARBA" id="ARBA00023172"/>
    </source>
</evidence>